<dbReference type="Proteomes" id="UP001253595">
    <property type="component" value="Unassembled WGS sequence"/>
</dbReference>
<dbReference type="Pfam" id="PF01973">
    <property type="entry name" value="MptE-like"/>
    <property type="match status" value="1"/>
</dbReference>
<dbReference type="RefSeq" id="WP_310070521.1">
    <property type="nucleotide sequence ID" value="NZ_JAVDVX010000002.1"/>
</dbReference>
<evidence type="ECO:0000259" key="2">
    <source>
        <dbReference type="Pfam" id="PF20157"/>
    </source>
</evidence>
<evidence type="ECO:0008006" key="5">
    <source>
        <dbReference type="Google" id="ProtNLM"/>
    </source>
</evidence>
<evidence type="ECO:0000259" key="1">
    <source>
        <dbReference type="Pfam" id="PF01973"/>
    </source>
</evidence>
<dbReference type="PANTHER" id="PTHR41786">
    <property type="entry name" value="MOTILITY ACCESSORY FACTOR MAF"/>
    <property type="match status" value="1"/>
</dbReference>
<proteinExistence type="predicted"/>
<feature type="domain" description="6-hydroxymethylpterin diphosphokinase MptE-like" evidence="1">
    <location>
        <begin position="321"/>
        <end position="493"/>
    </location>
</feature>
<sequence length="739" mass="84712">MLTEGAQAKNACTTANHIYTSGIKPAESTYYIHTVNALTANLGGKPTMDQLQQLIRQAELQQKNLELDLLFRKNMDFFEKAEPNIFNKYHNYTPTELQLIFNNEGYINLYNMGENTHAVYSKDPYEFCKEYVEKYQEMPTFYRVTARTTKAIDPENDAHIHNMNPLIEFMNSKEEKQTSFLPLEAKTQFMLVHGIGIGYHIPMILEKTDVQHMCIIEPHEDNFYASLHTIDWRAIYDYFDREYSTFNLILGKTANDSFHLIRQYLNQIGLFNSAKPYVFDHLSSPEMRESTTVFFEKLPTMLGAMGYFDDEQVSLSHTVANYSEQRNILRDHVQLNHQTINRPVFVVANGPSLDHCVDFLRTHQHEVIIFSCGTALGSLRKAGIKPDFHIEMERTRPVVEWIETSTTPEYREDIICLGLNTVHPDTYALFNTTGMGMKSNDLGTHFICQYIGDNEFVVNFALCNPTVGNTGVAYAAALGFKNIYLVGLDLGFASDGTHHSSLSKHYDVKDEHQESLNLYKAETAGNKKFPGNFGGEVISTPVYAHSRISIETLLKQYPHINCYNTSNGVYIRGTTPMPITDITIEPSEPIDKKLFSHNLYEKYFNIKGLRKIESMEKIAEYFRPAIDFCDEMEKLFSYKAKSRADAFKMLAKQHKRALQVGLNSKTQYAYSIMKGSVHSFDFVLAKCLYNGKSQEEGVEIFNKGVEHYRQFLAQAKQKIKSSLLKKDARSRNLSQKLKH</sequence>
<dbReference type="Pfam" id="PF20157">
    <property type="entry name" value="Maf_flag10_N"/>
    <property type="match status" value="1"/>
</dbReference>
<dbReference type="Gene3D" id="3.90.1480.10">
    <property type="entry name" value="Alpha-2,3-sialyltransferase"/>
    <property type="match status" value="1"/>
</dbReference>
<organism evidence="3 4">
    <name type="scientific">Cellvibrio fibrivorans</name>
    <dbReference type="NCBI Taxonomy" id="126350"/>
    <lineage>
        <taxon>Bacteria</taxon>
        <taxon>Pseudomonadati</taxon>
        <taxon>Pseudomonadota</taxon>
        <taxon>Gammaproteobacteria</taxon>
        <taxon>Cellvibrionales</taxon>
        <taxon>Cellvibrionaceae</taxon>
        <taxon>Cellvibrio</taxon>
    </lineage>
</organism>
<dbReference type="InterPro" id="IPR045376">
    <property type="entry name" value="Maf_N"/>
</dbReference>
<name>A0ABU1UWB2_9GAMM</name>
<evidence type="ECO:0000313" key="4">
    <source>
        <dbReference type="Proteomes" id="UP001253595"/>
    </source>
</evidence>
<dbReference type="PANTHER" id="PTHR41786:SF1">
    <property type="entry name" value="6-HYDROXYMETHYLPTERIN DIPHOSPHOKINASE MPTE-LIKE DOMAIN-CONTAINING PROTEIN"/>
    <property type="match status" value="1"/>
</dbReference>
<reference evidence="3 4" key="1">
    <citation type="submission" date="2023-07" db="EMBL/GenBank/DDBJ databases">
        <title>Sorghum-associated microbial communities from plants grown in Nebraska, USA.</title>
        <authorList>
            <person name="Schachtman D."/>
        </authorList>
    </citation>
    <scope>NUCLEOTIDE SEQUENCE [LARGE SCALE GENOMIC DNA]</scope>
    <source>
        <strain evidence="3 4">BE190</strain>
    </source>
</reference>
<feature type="domain" description="Glycosyltransferase Maf N-terminal" evidence="2">
    <location>
        <begin position="70"/>
        <end position="301"/>
    </location>
</feature>
<dbReference type="InterPro" id="IPR036715">
    <property type="entry name" value="A-2_3-sialylTrfase_sf"/>
</dbReference>
<gene>
    <name evidence="3" type="ORF">J2X05_001428</name>
</gene>
<keyword evidence="4" id="KW-1185">Reference proteome</keyword>
<accession>A0ABU1UWB2</accession>
<dbReference type="SUPFAM" id="SSF102414">
    <property type="entry name" value="Alpha-2,3/8-sialyltransferase CstII"/>
    <property type="match status" value="1"/>
</dbReference>
<dbReference type="InterPro" id="IPR002826">
    <property type="entry name" value="MptE-like"/>
</dbReference>
<dbReference type="EMBL" id="JAVDVX010000002">
    <property type="protein sequence ID" value="MDR7089422.1"/>
    <property type="molecule type" value="Genomic_DNA"/>
</dbReference>
<protein>
    <recommendedName>
        <fullName evidence="5">DUF115 domain-containing protein</fullName>
    </recommendedName>
</protein>
<comment type="caution">
    <text evidence="3">The sequence shown here is derived from an EMBL/GenBank/DDBJ whole genome shotgun (WGS) entry which is preliminary data.</text>
</comment>
<evidence type="ECO:0000313" key="3">
    <source>
        <dbReference type="EMBL" id="MDR7089422.1"/>
    </source>
</evidence>